<dbReference type="RefSeq" id="WP_216962607.1">
    <property type="nucleotide sequence ID" value="NZ_JAHOPB010000001.1"/>
</dbReference>
<reference evidence="3 4" key="1">
    <citation type="submission" date="2021-06" db="EMBL/GenBank/DDBJ databases">
        <authorList>
            <person name="Lee D.H."/>
        </authorList>
    </citation>
    <scope>NUCLEOTIDE SEQUENCE [LARGE SCALE GENOMIC DNA]</scope>
    <source>
        <strain evidence="3 4">MMS21-HV4-11</strain>
    </source>
</reference>
<dbReference type="EMBL" id="JAHOPB010000001">
    <property type="protein sequence ID" value="MBU8875415.1"/>
    <property type="molecule type" value="Genomic_DNA"/>
</dbReference>
<keyword evidence="1" id="KW-1133">Transmembrane helix</keyword>
<comment type="caution">
    <text evidence="3">The sequence shown here is derived from an EMBL/GenBank/DDBJ whole genome shotgun (WGS) entry which is preliminary data.</text>
</comment>
<name>A0ABS6IQF8_9HYPH</name>
<accession>A0ABS6IQF8</accession>
<organism evidence="3 4">
    <name type="scientific">Reyranella humidisoli</name>
    <dbReference type="NCBI Taxonomy" id="2849149"/>
    <lineage>
        <taxon>Bacteria</taxon>
        <taxon>Pseudomonadati</taxon>
        <taxon>Pseudomonadota</taxon>
        <taxon>Alphaproteobacteria</taxon>
        <taxon>Hyphomicrobiales</taxon>
        <taxon>Reyranellaceae</taxon>
        <taxon>Reyranella</taxon>
    </lineage>
</organism>
<keyword evidence="4" id="KW-1185">Reference proteome</keyword>
<dbReference type="InterPro" id="IPR013830">
    <property type="entry name" value="SGNH_hydro"/>
</dbReference>
<protein>
    <recommendedName>
        <fullName evidence="2">SGNH hydrolase-type esterase domain-containing protein</fullName>
    </recommendedName>
</protein>
<proteinExistence type="predicted"/>
<evidence type="ECO:0000259" key="2">
    <source>
        <dbReference type="Pfam" id="PF13472"/>
    </source>
</evidence>
<feature type="transmembrane region" description="Helical" evidence="1">
    <location>
        <begin position="18"/>
        <end position="43"/>
    </location>
</feature>
<dbReference type="Proteomes" id="UP000727907">
    <property type="component" value="Unassembled WGS sequence"/>
</dbReference>
<evidence type="ECO:0000256" key="1">
    <source>
        <dbReference type="SAM" id="Phobius"/>
    </source>
</evidence>
<sequence length="351" mass="39182">MTQSAKTTTANLPLWKKILFSLILMIGFPLAAILAIEGAGYAIMHFKYGVPGKTYGLWSYDAELGAIHSTNAYNSNSETNNHGFRNKEDVFEPKPPNSIRVIAYGGSTTFCFNLETDQAWPIRLQEELRKYAGPKSQVLNAGAIVWSIGQELARAKRDLPRLKPDVVIIYSGLNEEANAGHLAREGIDLKQAVDSGKHGLFATNLDQSRWLKRNSMIVRYLEYLNLFAPPPNPAPVPEYPIVPEIRENFDRTLREFIELIRRNNAKPLYVIMGGIHEIGQNRLLLRYSREGAVVAREMGVPVLDSMDLVNSYKGNKADLFSPTGAHWSALGAELLAKFIDEQALKAMVKPN</sequence>
<dbReference type="Pfam" id="PF13472">
    <property type="entry name" value="Lipase_GDSL_2"/>
    <property type="match status" value="1"/>
</dbReference>
<keyword evidence="1" id="KW-0812">Transmembrane</keyword>
<evidence type="ECO:0000313" key="4">
    <source>
        <dbReference type="Proteomes" id="UP000727907"/>
    </source>
</evidence>
<evidence type="ECO:0000313" key="3">
    <source>
        <dbReference type="EMBL" id="MBU8875415.1"/>
    </source>
</evidence>
<feature type="domain" description="SGNH hydrolase-type esterase" evidence="2">
    <location>
        <begin position="103"/>
        <end position="333"/>
    </location>
</feature>
<gene>
    <name evidence="3" type="ORF">KQ910_16695</name>
</gene>
<keyword evidence="1" id="KW-0472">Membrane</keyword>